<dbReference type="AlphaFoldDB" id="A0A285R1Y7"/>
<accession>A0A285R1Y7</accession>
<organism evidence="1 2">
    <name type="scientific">Sphingomonas guangdongensis</name>
    <dbReference type="NCBI Taxonomy" id="1141890"/>
    <lineage>
        <taxon>Bacteria</taxon>
        <taxon>Pseudomonadati</taxon>
        <taxon>Pseudomonadota</taxon>
        <taxon>Alphaproteobacteria</taxon>
        <taxon>Sphingomonadales</taxon>
        <taxon>Sphingomonadaceae</taxon>
        <taxon>Sphingomonas</taxon>
    </lineage>
</organism>
<name>A0A285R1Y7_9SPHN</name>
<keyword evidence="2" id="KW-1185">Reference proteome</keyword>
<reference evidence="1 2" key="1">
    <citation type="submission" date="2017-07" db="EMBL/GenBank/DDBJ databases">
        <authorList>
            <person name="Sun Z.S."/>
            <person name="Albrecht U."/>
            <person name="Echele G."/>
            <person name="Lee C.C."/>
        </authorList>
    </citation>
    <scope>NUCLEOTIDE SEQUENCE [LARGE SCALE GENOMIC DNA]</scope>
    <source>
        <strain evidence="1 2">CGMCC 1.12672</strain>
    </source>
</reference>
<gene>
    <name evidence="1" type="ORF">SAMN06297144_2865</name>
</gene>
<dbReference type="Proteomes" id="UP000219494">
    <property type="component" value="Unassembled WGS sequence"/>
</dbReference>
<sequence length="92" mass="10144">MTARRRRTRASAVELDATLRRVALALLTLAGVTASGAGLARWALSDVDAYRANLAARTERQPLYARDQPVADQFWARQQGSVYTMEGPRPVD</sequence>
<proteinExistence type="predicted"/>
<evidence type="ECO:0000313" key="1">
    <source>
        <dbReference type="EMBL" id="SOB87729.1"/>
    </source>
</evidence>
<dbReference type="RefSeq" id="WP_097064684.1">
    <property type="nucleotide sequence ID" value="NZ_OBMI01000003.1"/>
</dbReference>
<protein>
    <submittedName>
        <fullName evidence="1">Uncharacterized protein</fullName>
    </submittedName>
</protein>
<dbReference type="EMBL" id="OBMI01000003">
    <property type="protein sequence ID" value="SOB87729.1"/>
    <property type="molecule type" value="Genomic_DNA"/>
</dbReference>
<evidence type="ECO:0000313" key="2">
    <source>
        <dbReference type="Proteomes" id="UP000219494"/>
    </source>
</evidence>